<evidence type="ECO:0000313" key="6">
    <source>
        <dbReference type="Proteomes" id="UP000813068"/>
    </source>
</evidence>
<dbReference type="Pfam" id="PF00929">
    <property type="entry name" value="RNase_T"/>
    <property type="match status" value="1"/>
</dbReference>
<dbReference type="InterPro" id="IPR047201">
    <property type="entry name" value="ERI-1_3'hExo-like"/>
</dbReference>
<evidence type="ECO:0000256" key="2">
    <source>
        <dbReference type="ARBA" id="ARBA00022801"/>
    </source>
</evidence>
<reference evidence="5 6" key="1">
    <citation type="submission" date="2021-06" db="EMBL/GenBank/DDBJ databases">
        <title>Differences between aerobic and microaerobic xylene degrading microbial communities.</title>
        <authorList>
            <person name="Banerjee S."/>
            <person name="Tancsics A."/>
        </authorList>
    </citation>
    <scope>NUCLEOTIDE SEQUENCE [LARGE SCALE GENOMIC DNA]</scope>
    <source>
        <strain evidence="5 6">MAP12</strain>
    </source>
</reference>
<evidence type="ECO:0000256" key="3">
    <source>
        <dbReference type="ARBA" id="ARBA00022839"/>
    </source>
</evidence>
<evidence type="ECO:0000313" key="5">
    <source>
        <dbReference type="EMBL" id="MBV2133260.1"/>
    </source>
</evidence>
<protein>
    <submittedName>
        <fullName evidence="5">DUF2384 domain-containing protein</fullName>
    </submittedName>
</protein>
<dbReference type="EMBL" id="JAHRGL010000023">
    <property type="protein sequence ID" value="MBV2133260.1"/>
    <property type="molecule type" value="Genomic_DNA"/>
</dbReference>
<name>A0ABS6MXI4_9GAMM</name>
<accession>A0ABS6MXI4</accession>
<dbReference type="Proteomes" id="UP000813068">
    <property type="component" value="Unassembled WGS sequence"/>
</dbReference>
<dbReference type="PANTHER" id="PTHR23044:SF61">
    <property type="entry name" value="3'-5' EXORIBONUCLEASE 1-RELATED"/>
    <property type="match status" value="1"/>
</dbReference>
<evidence type="ECO:0000259" key="4">
    <source>
        <dbReference type="SMART" id="SM00479"/>
    </source>
</evidence>
<organism evidence="5 6">
    <name type="scientific">Geopseudomonas aromaticivorans</name>
    <dbReference type="NCBI Taxonomy" id="2849492"/>
    <lineage>
        <taxon>Bacteria</taxon>
        <taxon>Pseudomonadati</taxon>
        <taxon>Pseudomonadota</taxon>
        <taxon>Gammaproteobacteria</taxon>
        <taxon>Pseudomonadales</taxon>
        <taxon>Pseudomonadaceae</taxon>
        <taxon>Geopseudomonas</taxon>
    </lineage>
</organism>
<feature type="domain" description="Exonuclease" evidence="4">
    <location>
        <begin position="18"/>
        <end position="210"/>
    </location>
</feature>
<dbReference type="CDD" id="cd06133">
    <property type="entry name" value="ERI-1_3'hExo_like"/>
    <property type="match status" value="1"/>
</dbReference>
<keyword evidence="3" id="KW-0269">Exonuclease</keyword>
<keyword evidence="2" id="KW-0378">Hydrolase</keyword>
<dbReference type="InterPro" id="IPR013520">
    <property type="entry name" value="Ribonucl_H"/>
</dbReference>
<evidence type="ECO:0000256" key="1">
    <source>
        <dbReference type="ARBA" id="ARBA00022722"/>
    </source>
</evidence>
<comment type="caution">
    <text evidence="5">The sequence shown here is derived from an EMBL/GenBank/DDBJ whole genome shotgun (WGS) entry which is preliminary data.</text>
</comment>
<dbReference type="SMART" id="SM00479">
    <property type="entry name" value="EXOIII"/>
    <property type="match status" value="1"/>
</dbReference>
<sequence length="266" mass="29002">MARLNLDWNAALFPSTRYMVLMDLEATTSGDNPAPGDLVITDDDCEIIEIGLVVINLEGDQAEPTAKFSSVVRPVLNPTLTAYCVDYTSISQAEVDGAPTYPEASAALTEFVTQLDALPGGWSWGSWGVSDLKLLEREATRHGCANPLPAGRHFDLKLIFQAMRGERDGTGQAKALERLDVAALAKAHRAPGDALNLSALFRVMRRYAIAQAAAVERWGLDRAQKWMRENYAELGGRRPAIMLHNDDELAQVLAVIEPAPAIEYAP</sequence>
<keyword evidence="1" id="KW-0540">Nuclease</keyword>
<dbReference type="InterPro" id="IPR051274">
    <property type="entry name" value="3-5_Exoribonuclease"/>
</dbReference>
<dbReference type="PANTHER" id="PTHR23044">
    <property type="entry name" value="3'-5' EXONUCLEASE ERI1-RELATED"/>
    <property type="match status" value="1"/>
</dbReference>
<keyword evidence="6" id="KW-1185">Reference proteome</keyword>
<gene>
    <name evidence="5" type="ORF">KRX52_10670</name>
</gene>
<proteinExistence type="predicted"/>
<dbReference type="RefSeq" id="WP_217681722.1">
    <property type="nucleotide sequence ID" value="NZ_JAHRGL010000023.1"/>
</dbReference>